<evidence type="ECO:0000256" key="1">
    <source>
        <dbReference type="ARBA" id="ARBA00001922"/>
    </source>
</evidence>
<dbReference type="InterPro" id="IPR006159">
    <property type="entry name" value="Acid_CoA_mut_C"/>
</dbReference>
<dbReference type="Pfam" id="PF02310">
    <property type="entry name" value="B12-binding"/>
    <property type="match status" value="1"/>
</dbReference>
<evidence type="ECO:0000256" key="4">
    <source>
        <dbReference type="ARBA" id="ARBA00023235"/>
    </source>
</evidence>
<evidence type="ECO:0000259" key="6">
    <source>
        <dbReference type="PROSITE" id="PS51332"/>
    </source>
</evidence>
<keyword evidence="2" id="KW-0846">Cobalamin</keyword>
<dbReference type="PROSITE" id="PS51332">
    <property type="entry name" value="B12_BINDING"/>
    <property type="match status" value="1"/>
</dbReference>
<reference evidence="8" key="1">
    <citation type="journal article" date="2019" name="Int. J. Syst. Evol. Microbiol.">
        <title>The Global Catalogue of Microorganisms (GCM) 10K type strain sequencing project: providing services to taxonomists for standard genome sequencing and annotation.</title>
        <authorList>
            <consortium name="The Broad Institute Genomics Platform"/>
            <consortium name="The Broad Institute Genome Sequencing Center for Infectious Disease"/>
            <person name="Wu L."/>
            <person name="Ma J."/>
        </authorList>
    </citation>
    <scope>NUCLEOTIDE SEQUENCE [LARGE SCALE GENOMIC DNA]</scope>
    <source>
        <strain evidence="8">JCM 18303</strain>
    </source>
</reference>
<accession>A0ABP9PYH2</accession>
<evidence type="ECO:0000256" key="2">
    <source>
        <dbReference type="ARBA" id="ARBA00022628"/>
    </source>
</evidence>
<gene>
    <name evidence="7" type="ORF">GCM10023321_17680</name>
</gene>
<dbReference type="PANTHER" id="PTHR48101">
    <property type="entry name" value="METHYLMALONYL-COA MUTASE, MITOCHONDRIAL-RELATED"/>
    <property type="match status" value="1"/>
</dbReference>
<dbReference type="SUPFAM" id="SSF52242">
    <property type="entry name" value="Cobalamin (vitamin B12)-binding domain"/>
    <property type="match status" value="1"/>
</dbReference>
<dbReference type="InterPro" id="IPR036724">
    <property type="entry name" value="Cobalamin-bd_sf"/>
</dbReference>
<dbReference type="Proteomes" id="UP001428817">
    <property type="component" value="Unassembled WGS sequence"/>
</dbReference>
<sequence length="134" mass="14203">MTRVRCVLGMLGTDVHTKGIRTLARHFRDAGIEVVYLGEHNTPEGFAAATAAEDADIVGLSFSTASYLYYVEELMKAMASVGLADVPVMVGGLIHTDDEPTLRGLGVAGIFGPGSTTESILDFVFSITGRNSVH</sequence>
<protein>
    <submittedName>
        <fullName evidence="7">Cobalamin B12-binding domain-containing protein</fullName>
    </submittedName>
</protein>
<evidence type="ECO:0000313" key="7">
    <source>
        <dbReference type="EMBL" id="GAA5151160.1"/>
    </source>
</evidence>
<evidence type="ECO:0000313" key="8">
    <source>
        <dbReference type="Proteomes" id="UP001428817"/>
    </source>
</evidence>
<dbReference type="InterPro" id="IPR006158">
    <property type="entry name" value="Cobalamin-bd"/>
</dbReference>
<dbReference type="NCBIfam" id="TIGR00640">
    <property type="entry name" value="acid_CoA_mut_C"/>
    <property type="match status" value="1"/>
</dbReference>
<organism evidence="7 8">
    <name type="scientific">Pseudonocardia eucalypti</name>
    <dbReference type="NCBI Taxonomy" id="648755"/>
    <lineage>
        <taxon>Bacteria</taxon>
        <taxon>Bacillati</taxon>
        <taxon>Actinomycetota</taxon>
        <taxon>Actinomycetes</taxon>
        <taxon>Pseudonocardiales</taxon>
        <taxon>Pseudonocardiaceae</taxon>
        <taxon>Pseudonocardia</taxon>
    </lineage>
</organism>
<keyword evidence="5" id="KW-0170">Cobalt</keyword>
<dbReference type="Gene3D" id="3.40.50.280">
    <property type="entry name" value="Cobalamin-binding domain"/>
    <property type="match status" value="1"/>
</dbReference>
<proteinExistence type="predicted"/>
<evidence type="ECO:0000256" key="5">
    <source>
        <dbReference type="ARBA" id="ARBA00023285"/>
    </source>
</evidence>
<feature type="domain" description="B12-binding" evidence="6">
    <location>
        <begin position="3"/>
        <end position="134"/>
    </location>
</feature>
<keyword evidence="4" id="KW-0413">Isomerase</keyword>
<dbReference type="EMBL" id="BAABJP010000007">
    <property type="protein sequence ID" value="GAA5151160.1"/>
    <property type="molecule type" value="Genomic_DNA"/>
</dbReference>
<dbReference type="PANTHER" id="PTHR48101:SF1">
    <property type="entry name" value="METHYLMALONYL-COA MUTASE, LARGE SUBUNIT"/>
    <property type="match status" value="1"/>
</dbReference>
<keyword evidence="8" id="KW-1185">Reference proteome</keyword>
<keyword evidence="3" id="KW-0479">Metal-binding</keyword>
<comment type="cofactor">
    <cofactor evidence="1">
        <name>adenosylcob(III)alamin</name>
        <dbReference type="ChEBI" id="CHEBI:18408"/>
    </cofactor>
</comment>
<comment type="caution">
    <text evidence="7">The sequence shown here is derived from an EMBL/GenBank/DDBJ whole genome shotgun (WGS) entry which is preliminary data.</text>
</comment>
<dbReference type="RefSeq" id="WP_185064453.1">
    <property type="nucleotide sequence ID" value="NZ_BAABJP010000007.1"/>
</dbReference>
<evidence type="ECO:0000256" key="3">
    <source>
        <dbReference type="ARBA" id="ARBA00022723"/>
    </source>
</evidence>
<name>A0ABP9PYH2_9PSEU</name>